<reference evidence="1 2" key="1">
    <citation type="submission" date="2018-06" db="EMBL/GenBank/DDBJ databases">
        <title>Complete genome of Desulfovibrio marinus P48SEP.</title>
        <authorList>
            <person name="Crispim J.S."/>
            <person name="Vidigal P.M.P."/>
            <person name="Silva L.C.F."/>
            <person name="Araujo L.C."/>
            <person name="Laguardia C.N."/>
            <person name="Dias R.S."/>
            <person name="Sousa M.P."/>
            <person name="Paula S.O."/>
            <person name="Silva C."/>
        </authorList>
    </citation>
    <scope>NUCLEOTIDE SEQUENCE [LARGE SCALE GENOMIC DNA]</scope>
    <source>
        <strain evidence="1 2">P48SEP</strain>
    </source>
</reference>
<dbReference type="InterPro" id="IPR011067">
    <property type="entry name" value="Plasmid_toxin/cell-grow_inhib"/>
</dbReference>
<protein>
    <submittedName>
        <fullName evidence="1">Type II toxin-antitoxin system PemK/MazF family toxin</fullName>
    </submittedName>
</protein>
<name>A0A6P1ZGC0_9BACT</name>
<dbReference type="GO" id="GO:0003677">
    <property type="term" value="F:DNA binding"/>
    <property type="evidence" value="ECO:0007669"/>
    <property type="project" value="InterPro"/>
</dbReference>
<dbReference type="SUPFAM" id="SSF50118">
    <property type="entry name" value="Cell growth inhibitor/plasmid maintenance toxic component"/>
    <property type="match status" value="1"/>
</dbReference>
<accession>A0A6P1ZGC0</accession>
<dbReference type="Proteomes" id="UP000434052">
    <property type="component" value="Unassembled WGS sequence"/>
</dbReference>
<dbReference type="OrthoDB" id="6064990at2"/>
<dbReference type="GO" id="GO:0016075">
    <property type="term" value="P:rRNA catabolic process"/>
    <property type="evidence" value="ECO:0007669"/>
    <property type="project" value="TreeGrafter"/>
</dbReference>
<comment type="caution">
    <text evidence="1">The sequence shown here is derived from an EMBL/GenBank/DDBJ whole genome shotgun (WGS) entry which is preliminary data.</text>
</comment>
<organism evidence="1 2">
    <name type="scientific">Oceanidesulfovibrio marinus</name>
    <dbReference type="NCBI Taxonomy" id="370038"/>
    <lineage>
        <taxon>Bacteria</taxon>
        <taxon>Pseudomonadati</taxon>
        <taxon>Thermodesulfobacteriota</taxon>
        <taxon>Desulfovibrionia</taxon>
        <taxon>Desulfovibrionales</taxon>
        <taxon>Desulfovibrionaceae</taxon>
        <taxon>Oceanidesulfovibrio</taxon>
    </lineage>
</organism>
<evidence type="ECO:0000313" key="2">
    <source>
        <dbReference type="Proteomes" id="UP000434052"/>
    </source>
</evidence>
<dbReference type="GO" id="GO:0006402">
    <property type="term" value="P:mRNA catabolic process"/>
    <property type="evidence" value="ECO:0007669"/>
    <property type="project" value="TreeGrafter"/>
</dbReference>
<dbReference type="EMBL" id="QMIF01000006">
    <property type="protein sequence ID" value="TVM33685.1"/>
    <property type="molecule type" value="Genomic_DNA"/>
</dbReference>
<proteinExistence type="predicted"/>
<dbReference type="Gene3D" id="2.30.30.110">
    <property type="match status" value="1"/>
</dbReference>
<dbReference type="PANTHER" id="PTHR33988">
    <property type="entry name" value="ENDORIBONUCLEASE MAZF-RELATED"/>
    <property type="match status" value="1"/>
</dbReference>
<dbReference type="GO" id="GO:0004521">
    <property type="term" value="F:RNA endonuclease activity"/>
    <property type="evidence" value="ECO:0007669"/>
    <property type="project" value="TreeGrafter"/>
</dbReference>
<dbReference type="InterPro" id="IPR003477">
    <property type="entry name" value="PemK-like"/>
</dbReference>
<sequence>MKRGDIVIVAMSGDYGKVRPALIVQNDVTLETHSSIVVCPLTSHCIDAPLFRIPVAPTESNGLSTDSQIMADKISAVKRERVRDVVGSLDDETMVQVNRTIALWLGL</sequence>
<dbReference type="AlphaFoldDB" id="A0A6P1ZGC0"/>
<gene>
    <name evidence="1" type="ORF">DQK91_10695</name>
</gene>
<evidence type="ECO:0000313" key="1">
    <source>
        <dbReference type="EMBL" id="TVM33685.1"/>
    </source>
</evidence>
<dbReference type="RefSeq" id="WP_144305350.1">
    <property type="nucleotide sequence ID" value="NZ_QMIF01000006.1"/>
</dbReference>
<dbReference type="Pfam" id="PF02452">
    <property type="entry name" value="PemK_toxin"/>
    <property type="match status" value="1"/>
</dbReference>